<dbReference type="EMBL" id="SJPN01000003">
    <property type="protein sequence ID" value="TWU04659.1"/>
    <property type="molecule type" value="Genomic_DNA"/>
</dbReference>
<proteinExistence type="predicted"/>
<accession>A0A5C6AZQ4</accession>
<evidence type="ECO:0000256" key="3">
    <source>
        <dbReference type="PROSITE-ProRule" id="PRU00339"/>
    </source>
</evidence>
<comment type="caution">
    <text evidence="4">The sequence shown here is derived from an EMBL/GenBank/DDBJ whole genome shotgun (WGS) entry which is preliminary data.</text>
</comment>
<dbReference type="Gene3D" id="3.40.50.1110">
    <property type="entry name" value="SGNH hydrolase"/>
    <property type="match status" value="1"/>
</dbReference>
<dbReference type="InterPro" id="IPR019734">
    <property type="entry name" value="TPR_rpt"/>
</dbReference>
<keyword evidence="2 3" id="KW-0802">TPR repeat</keyword>
<dbReference type="Gene3D" id="1.25.40.10">
    <property type="entry name" value="Tetratricopeptide repeat domain"/>
    <property type="match status" value="2"/>
</dbReference>
<evidence type="ECO:0000313" key="5">
    <source>
        <dbReference type="Proteomes" id="UP000320176"/>
    </source>
</evidence>
<dbReference type="AlphaFoldDB" id="A0A5C6AZQ4"/>
<dbReference type="InterPro" id="IPR050498">
    <property type="entry name" value="Ycf3"/>
</dbReference>
<dbReference type="Proteomes" id="UP000320176">
    <property type="component" value="Unassembled WGS sequence"/>
</dbReference>
<sequence length="695" mass="78056">MLKTAEKPGRPTLSLRKKLAFTCGVTLAFFCILEIGLAAIGFREPATVRDPLVGFSGHVPLMIPSQDDQGRPVMRTAPGKLTWFNDQHFFLPKPPDVKRVVCLGGSTTYGRPFDDHISFSNWLRQLLPVTDSDHRWEVINAGGISYASYRVAAVMEELAEYQPDLYIVYTGQNEFLEQRTYAGLMNASQWSRDSRAWIQSTRTWGLASSIARAFHDESSQHDASGDASEELPAEVDERLNHTIGPQDYERDDAWHDKVCQDYQWNLQRMIEIARAADVPIVFVMPTSNELDCSPFKSEPSNDLSSGLQVQLKEAVALSQQSVDARQWQEALDSSRLALELDDRNPDACFLAGIALHHLGRQDEALASLTAAVDNDICPLRATSRLRGILREVTQRYQVPLVDFERRLRQTSQDQWGHPCLGSRYFLDHVHPDPATHRRLAGWILESLIENSLVRGELPSQEDIDSIDERIQAEIDTTARAVSYRNLAKVLHWSGKFREALPRARDAVADMPDDLESRYIAANCLQELGQWDEAVQEYDALFARGDFDRAVLPFGELLYQRGEMVAAKAYVMQASVVTQGVTRARAFFFLGRIHQNLGENEFAIESLRKSDELYPNHLPTLLALAGVLMDSSQFKDALAVVSTAAEQNPDSFEAHWMQGRIHIALGETSKAAAALRIADQIRPGDPEIQQTLELLN</sequence>
<keyword evidence="1" id="KW-0677">Repeat</keyword>
<dbReference type="PANTHER" id="PTHR44858">
    <property type="entry name" value="TETRATRICOPEPTIDE REPEAT PROTEIN 6"/>
    <property type="match status" value="1"/>
</dbReference>
<keyword evidence="5" id="KW-1185">Reference proteome</keyword>
<feature type="repeat" description="TPR" evidence="3">
    <location>
        <begin position="583"/>
        <end position="616"/>
    </location>
</feature>
<dbReference type="SUPFAM" id="SSF52266">
    <property type="entry name" value="SGNH hydrolase"/>
    <property type="match status" value="1"/>
</dbReference>
<dbReference type="InterPro" id="IPR036514">
    <property type="entry name" value="SGNH_hydro_sf"/>
</dbReference>
<name>A0A5C6AZQ4_9BACT</name>
<dbReference type="Pfam" id="PF14559">
    <property type="entry name" value="TPR_19"/>
    <property type="match status" value="1"/>
</dbReference>
<organism evidence="4 5">
    <name type="scientific">Stieleria varia</name>
    <dbReference type="NCBI Taxonomy" id="2528005"/>
    <lineage>
        <taxon>Bacteria</taxon>
        <taxon>Pseudomonadati</taxon>
        <taxon>Planctomycetota</taxon>
        <taxon>Planctomycetia</taxon>
        <taxon>Pirellulales</taxon>
        <taxon>Pirellulaceae</taxon>
        <taxon>Stieleria</taxon>
    </lineage>
</organism>
<dbReference type="Pfam" id="PF13181">
    <property type="entry name" value="TPR_8"/>
    <property type="match status" value="1"/>
</dbReference>
<protein>
    <submittedName>
        <fullName evidence="4">Anaphase-promoting complex, cyclosome, subunit 3</fullName>
    </submittedName>
</protein>
<dbReference type="PROSITE" id="PS50005">
    <property type="entry name" value="TPR"/>
    <property type="match status" value="1"/>
</dbReference>
<gene>
    <name evidence="4" type="ORF">Pla52n_27010</name>
</gene>
<dbReference type="Pfam" id="PF13432">
    <property type="entry name" value="TPR_16"/>
    <property type="match status" value="2"/>
</dbReference>
<evidence type="ECO:0000313" key="4">
    <source>
        <dbReference type="EMBL" id="TWU04659.1"/>
    </source>
</evidence>
<dbReference type="SMART" id="SM00028">
    <property type="entry name" value="TPR"/>
    <property type="match status" value="6"/>
</dbReference>
<evidence type="ECO:0000256" key="1">
    <source>
        <dbReference type="ARBA" id="ARBA00022737"/>
    </source>
</evidence>
<dbReference type="SUPFAM" id="SSF48452">
    <property type="entry name" value="TPR-like"/>
    <property type="match status" value="2"/>
</dbReference>
<dbReference type="InterPro" id="IPR011990">
    <property type="entry name" value="TPR-like_helical_dom_sf"/>
</dbReference>
<reference evidence="4 5" key="1">
    <citation type="submission" date="2019-02" db="EMBL/GenBank/DDBJ databases">
        <title>Deep-cultivation of Planctomycetes and their phenomic and genomic characterization uncovers novel biology.</title>
        <authorList>
            <person name="Wiegand S."/>
            <person name="Jogler M."/>
            <person name="Boedeker C."/>
            <person name="Pinto D."/>
            <person name="Vollmers J."/>
            <person name="Rivas-Marin E."/>
            <person name="Kohn T."/>
            <person name="Peeters S.H."/>
            <person name="Heuer A."/>
            <person name="Rast P."/>
            <person name="Oberbeckmann S."/>
            <person name="Bunk B."/>
            <person name="Jeske O."/>
            <person name="Meyerdierks A."/>
            <person name="Storesund J.E."/>
            <person name="Kallscheuer N."/>
            <person name="Luecker S."/>
            <person name="Lage O.M."/>
            <person name="Pohl T."/>
            <person name="Merkel B.J."/>
            <person name="Hornburger P."/>
            <person name="Mueller R.-W."/>
            <person name="Bruemmer F."/>
            <person name="Labrenz M."/>
            <person name="Spormann A.M."/>
            <person name="Op Den Camp H."/>
            <person name="Overmann J."/>
            <person name="Amann R."/>
            <person name="Jetten M.S.M."/>
            <person name="Mascher T."/>
            <person name="Medema M.H."/>
            <person name="Devos D.P."/>
            <person name="Kaster A.-K."/>
            <person name="Ovreas L."/>
            <person name="Rohde M."/>
            <person name="Galperin M.Y."/>
            <person name="Jogler C."/>
        </authorList>
    </citation>
    <scope>NUCLEOTIDE SEQUENCE [LARGE SCALE GENOMIC DNA]</scope>
    <source>
        <strain evidence="4 5">Pla52n</strain>
    </source>
</reference>
<evidence type="ECO:0000256" key="2">
    <source>
        <dbReference type="ARBA" id="ARBA00022803"/>
    </source>
</evidence>
<dbReference type="GO" id="GO:0016788">
    <property type="term" value="F:hydrolase activity, acting on ester bonds"/>
    <property type="evidence" value="ECO:0007669"/>
    <property type="project" value="UniProtKB-ARBA"/>
</dbReference>
<dbReference type="PANTHER" id="PTHR44858:SF1">
    <property type="entry name" value="UDP-N-ACETYLGLUCOSAMINE--PEPTIDE N-ACETYLGLUCOSAMINYLTRANSFERASE SPINDLY-RELATED"/>
    <property type="match status" value="1"/>
</dbReference>